<feature type="site" description="Transition state stabilizer" evidence="16">
    <location>
        <position position="65"/>
    </location>
</feature>
<dbReference type="Pfam" id="PF00141">
    <property type="entry name" value="peroxidase"/>
    <property type="match status" value="1"/>
</dbReference>
<keyword evidence="8 15" id="KW-0408">Iron</keyword>
<comment type="similarity">
    <text evidence="18">Belongs to the peroxidase family. Classical plant (class III) peroxidase subfamily.</text>
</comment>
<dbReference type="InterPro" id="IPR033905">
    <property type="entry name" value="Secretory_peroxidase"/>
</dbReference>
<comment type="function">
    <text evidence="18">Removal of H(2)O(2), oxidation of toxic reductants, biosynthesis and degradation of lignin, suberization, auxin catabolism, response to environmental stresses such as wounding, pathogen attack and oxidative stress.</text>
</comment>
<evidence type="ECO:0000313" key="20">
    <source>
        <dbReference type="EMBL" id="KAK8951339.1"/>
    </source>
</evidence>
<evidence type="ECO:0000256" key="8">
    <source>
        <dbReference type="ARBA" id="ARBA00023004"/>
    </source>
</evidence>
<feature type="active site" description="Proton acceptor" evidence="13">
    <location>
        <position position="69"/>
    </location>
</feature>
<evidence type="ECO:0000256" key="18">
    <source>
        <dbReference type="RuleBase" id="RU362060"/>
    </source>
</evidence>
<comment type="caution">
    <text evidence="20">The sequence shown here is derived from an EMBL/GenBank/DDBJ whole genome shotgun (WGS) entry which is preliminary data.</text>
</comment>
<evidence type="ECO:0000256" key="1">
    <source>
        <dbReference type="ARBA" id="ARBA00000189"/>
    </source>
</evidence>
<dbReference type="GO" id="GO:0042744">
    <property type="term" value="P:hydrogen peroxide catabolic process"/>
    <property type="evidence" value="ECO:0007669"/>
    <property type="project" value="UniProtKB-KW"/>
</dbReference>
<comment type="subcellular location">
    <subcellularLocation>
        <location evidence="18">Secreted</location>
    </subcellularLocation>
</comment>
<protein>
    <recommendedName>
        <fullName evidence="18">Peroxidase</fullName>
        <ecNumber evidence="18">1.11.1.7</ecNumber>
    </recommendedName>
</protein>
<evidence type="ECO:0000256" key="3">
    <source>
        <dbReference type="ARBA" id="ARBA00022559"/>
    </source>
</evidence>
<feature type="binding site" evidence="15">
    <location>
        <position position="77"/>
    </location>
    <ligand>
        <name>Ca(2+)</name>
        <dbReference type="ChEBI" id="CHEBI:29108"/>
        <label>1</label>
    </ligand>
</feature>
<dbReference type="InterPro" id="IPR002016">
    <property type="entry name" value="Haem_peroxidase"/>
</dbReference>
<dbReference type="EC" id="1.11.1.7" evidence="18"/>
<dbReference type="GO" id="GO:0046872">
    <property type="term" value="F:metal ion binding"/>
    <property type="evidence" value="ECO:0007669"/>
    <property type="project" value="UniProtKB-UniRule"/>
</dbReference>
<evidence type="ECO:0000256" key="17">
    <source>
        <dbReference type="PIRSR" id="PIRSR600823-5"/>
    </source>
</evidence>
<evidence type="ECO:0000256" key="12">
    <source>
        <dbReference type="ARBA" id="ARBA00023324"/>
    </source>
</evidence>
<keyword evidence="6 15" id="KW-0106">Calcium</keyword>
<feature type="binding site" evidence="15">
    <location>
        <position position="73"/>
    </location>
    <ligand>
        <name>Ca(2+)</name>
        <dbReference type="ChEBI" id="CHEBI:29108"/>
        <label>1</label>
    </ligand>
</feature>
<evidence type="ECO:0000313" key="21">
    <source>
        <dbReference type="Proteomes" id="UP001418222"/>
    </source>
</evidence>
<keyword evidence="12 18" id="KW-0376">Hydrogen peroxide</keyword>
<evidence type="ECO:0000256" key="10">
    <source>
        <dbReference type="ARBA" id="ARBA00023180"/>
    </source>
</evidence>
<dbReference type="GO" id="GO:0020037">
    <property type="term" value="F:heme binding"/>
    <property type="evidence" value="ECO:0007669"/>
    <property type="project" value="UniProtKB-UniRule"/>
</dbReference>
<comment type="catalytic activity">
    <reaction evidence="1 18">
        <text>2 a phenolic donor + H2O2 = 2 a phenolic radical donor + 2 H2O</text>
        <dbReference type="Rhea" id="RHEA:56136"/>
        <dbReference type="ChEBI" id="CHEBI:15377"/>
        <dbReference type="ChEBI" id="CHEBI:16240"/>
        <dbReference type="ChEBI" id="CHEBI:139520"/>
        <dbReference type="ChEBI" id="CHEBI:139521"/>
        <dbReference type="EC" id="1.11.1.7"/>
    </reaction>
</comment>
<dbReference type="GO" id="GO:0006979">
    <property type="term" value="P:response to oxidative stress"/>
    <property type="evidence" value="ECO:0007669"/>
    <property type="project" value="UniProtKB-UniRule"/>
</dbReference>
<keyword evidence="9 17" id="KW-1015">Disulfide bond</keyword>
<feature type="binding site" evidence="15">
    <location>
        <position position="253"/>
    </location>
    <ligand>
        <name>Ca(2+)</name>
        <dbReference type="ChEBI" id="CHEBI:29108"/>
        <label>2</label>
    </ligand>
</feature>
<dbReference type="PROSITE" id="PS50873">
    <property type="entry name" value="PEROXIDASE_4"/>
    <property type="match status" value="1"/>
</dbReference>
<feature type="signal peptide" evidence="18">
    <location>
        <begin position="1"/>
        <end position="27"/>
    </location>
</feature>
<evidence type="ECO:0000256" key="2">
    <source>
        <dbReference type="ARBA" id="ARBA00006873"/>
    </source>
</evidence>
<name>A0AAP0GCD2_9ASPA</name>
<gene>
    <name evidence="20" type="ORF">KSP39_PZI004129</name>
</gene>
<dbReference type="EMBL" id="JBBWWQ010000003">
    <property type="protein sequence ID" value="KAK8951339.1"/>
    <property type="molecule type" value="Genomic_DNA"/>
</dbReference>
<evidence type="ECO:0000256" key="5">
    <source>
        <dbReference type="ARBA" id="ARBA00022723"/>
    </source>
</evidence>
<comment type="cofactor">
    <cofactor evidence="15 18">
        <name>Ca(2+)</name>
        <dbReference type="ChEBI" id="CHEBI:29108"/>
    </cofactor>
    <text evidence="15 18">Binds 2 calcium ions per subunit.</text>
</comment>
<keyword evidence="3 18" id="KW-0575">Peroxidase</keyword>
<dbReference type="InterPro" id="IPR010255">
    <property type="entry name" value="Haem_peroxidase_sf"/>
</dbReference>
<keyword evidence="18" id="KW-0732">Signal</keyword>
<dbReference type="InterPro" id="IPR019794">
    <property type="entry name" value="Peroxidases_AS"/>
</dbReference>
<dbReference type="Proteomes" id="UP001418222">
    <property type="component" value="Unassembled WGS sequence"/>
</dbReference>
<dbReference type="Gene3D" id="1.10.520.10">
    <property type="match status" value="1"/>
</dbReference>
<reference evidence="20 21" key="1">
    <citation type="journal article" date="2022" name="Nat. Plants">
        <title>Genomes of leafy and leafless Platanthera orchids illuminate the evolution of mycoheterotrophy.</title>
        <authorList>
            <person name="Li M.H."/>
            <person name="Liu K.W."/>
            <person name="Li Z."/>
            <person name="Lu H.C."/>
            <person name="Ye Q.L."/>
            <person name="Zhang D."/>
            <person name="Wang J.Y."/>
            <person name="Li Y.F."/>
            <person name="Zhong Z.M."/>
            <person name="Liu X."/>
            <person name="Yu X."/>
            <person name="Liu D.K."/>
            <person name="Tu X.D."/>
            <person name="Liu B."/>
            <person name="Hao Y."/>
            <person name="Liao X.Y."/>
            <person name="Jiang Y.T."/>
            <person name="Sun W.H."/>
            <person name="Chen J."/>
            <person name="Chen Y.Q."/>
            <person name="Ai Y."/>
            <person name="Zhai J.W."/>
            <person name="Wu S.S."/>
            <person name="Zhou Z."/>
            <person name="Hsiao Y.Y."/>
            <person name="Wu W.L."/>
            <person name="Chen Y.Y."/>
            <person name="Lin Y.F."/>
            <person name="Hsu J.L."/>
            <person name="Li C.Y."/>
            <person name="Wang Z.W."/>
            <person name="Zhao X."/>
            <person name="Zhong W.Y."/>
            <person name="Ma X.K."/>
            <person name="Ma L."/>
            <person name="Huang J."/>
            <person name="Chen G.Z."/>
            <person name="Huang M.Z."/>
            <person name="Huang L."/>
            <person name="Peng D.H."/>
            <person name="Luo Y.B."/>
            <person name="Zou S.Q."/>
            <person name="Chen S.P."/>
            <person name="Lan S."/>
            <person name="Tsai W.C."/>
            <person name="Van de Peer Y."/>
            <person name="Liu Z.J."/>
        </authorList>
    </citation>
    <scope>NUCLEOTIDE SEQUENCE [LARGE SCALE GENOMIC DNA]</scope>
    <source>
        <strain evidence="20">Lor287</strain>
    </source>
</reference>
<feature type="binding site" evidence="15">
    <location>
        <position position="258"/>
    </location>
    <ligand>
        <name>Ca(2+)</name>
        <dbReference type="ChEBI" id="CHEBI:29108"/>
        <label>2</label>
    </ligand>
</feature>
<feature type="binding site" description="axial binding residue" evidence="15">
    <location>
        <position position="196"/>
    </location>
    <ligand>
        <name>heme b</name>
        <dbReference type="ChEBI" id="CHEBI:60344"/>
    </ligand>
    <ligandPart>
        <name>Fe</name>
        <dbReference type="ChEBI" id="CHEBI:18248"/>
    </ligandPart>
</feature>
<evidence type="ECO:0000256" key="15">
    <source>
        <dbReference type="PIRSR" id="PIRSR600823-3"/>
    </source>
</evidence>
<dbReference type="SUPFAM" id="SSF48113">
    <property type="entry name" value="Heme-dependent peroxidases"/>
    <property type="match status" value="1"/>
</dbReference>
<keyword evidence="7 18" id="KW-0560">Oxidoreductase</keyword>
<evidence type="ECO:0000256" key="4">
    <source>
        <dbReference type="ARBA" id="ARBA00022617"/>
    </source>
</evidence>
<dbReference type="PANTHER" id="PTHR31517">
    <property type="match status" value="1"/>
</dbReference>
<feature type="domain" description="Plant heme peroxidase family profile" evidence="19">
    <location>
        <begin position="28"/>
        <end position="330"/>
    </location>
</feature>
<comment type="similarity">
    <text evidence="2">Belongs to the peroxidase family. Ascorbate peroxidase subfamily.</text>
</comment>
<proteinExistence type="inferred from homology"/>
<evidence type="ECO:0000256" key="9">
    <source>
        <dbReference type="ARBA" id="ARBA00023157"/>
    </source>
</evidence>
<keyword evidence="11" id="KW-0873">Pyrrolidone carboxylic acid</keyword>
<dbReference type="Gene3D" id="1.10.420.10">
    <property type="entry name" value="Peroxidase, domain 2"/>
    <property type="match status" value="1"/>
</dbReference>
<feature type="binding site" evidence="15">
    <location>
        <position position="75"/>
    </location>
    <ligand>
        <name>Ca(2+)</name>
        <dbReference type="ChEBI" id="CHEBI:29108"/>
        <label>1</label>
    </ligand>
</feature>
<evidence type="ECO:0000256" key="6">
    <source>
        <dbReference type="ARBA" id="ARBA00022837"/>
    </source>
</evidence>
<dbReference type="PROSITE" id="PS00435">
    <property type="entry name" value="PEROXIDASE_1"/>
    <property type="match status" value="1"/>
</dbReference>
<dbReference type="GO" id="GO:0140825">
    <property type="term" value="F:lactoperoxidase activity"/>
    <property type="evidence" value="ECO:0007669"/>
    <property type="project" value="UniProtKB-EC"/>
</dbReference>
<dbReference type="PANTHER" id="PTHR31517:SF84">
    <property type="entry name" value="PEROXIDASE"/>
    <property type="match status" value="1"/>
</dbReference>
<feature type="binding site" evidence="15">
    <location>
        <position position="79"/>
    </location>
    <ligand>
        <name>Ca(2+)</name>
        <dbReference type="ChEBI" id="CHEBI:29108"/>
        <label>1</label>
    </ligand>
</feature>
<feature type="chain" id="PRO_5042671379" description="Peroxidase" evidence="18">
    <location>
        <begin position="28"/>
        <end position="351"/>
    </location>
</feature>
<evidence type="ECO:0000259" key="19">
    <source>
        <dbReference type="PROSITE" id="PS50873"/>
    </source>
</evidence>
<dbReference type="GO" id="GO:0005576">
    <property type="term" value="C:extracellular region"/>
    <property type="evidence" value="ECO:0007669"/>
    <property type="project" value="UniProtKB-SubCell"/>
</dbReference>
<dbReference type="InterPro" id="IPR000823">
    <property type="entry name" value="Peroxidase_pln"/>
</dbReference>
<feature type="disulfide bond" evidence="17">
    <location>
        <begin position="124"/>
        <end position="326"/>
    </location>
</feature>
<evidence type="ECO:0000256" key="16">
    <source>
        <dbReference type="PIRSR" id="PIRSR600823-4"/>
    </source>
</evidence>
<dbReference type="FunFam" id="1.10.420.10:FF:000001">
    <property type="entry name" value="Peroxidase"/>
    <property type="match status" value="1"/>
</dbReference>
<feature type="binding site" evidence="15">
    <location>
        <position position="250"/>
    </location>
    <ligand>
        <name>Ca(2+)</name>
        <dbReference type="ChEBI" id="CHEBI:29108"/>
        <label>2</label>
    </ligand>
</feature>
<dbReference type="FunFam" id="1.10.520.10:FF:000001">
    <property type="entry name" value="Peroxidase"/>
    <property type="match status" value="1"/>
</dbReference>
<keyword evidence="5 15" id="KW-0479">Metal-binding</keyword>
<feature type="disulfide bond" evidence="17">
    <location>
        <begin position="38"/>
        <end position="118"/>
    </location>
</feature>
<evidence type="ECO:0000256" key="11">
    <source>
        <dbReference type="ARBA" id="ARBA00023283"/>
    </source>
</evidence>
<feature type="binding site" evidence="15">
    <location>
        <position position="91"/>
    </location>
    <ligand>
        <name>Ca(2+)</name>
        <dbReference type="ChEBI" id="CHEBI:29108"/>
        <label>1</label>
    </ligand>
</feature>
<feature type="disulfide bond" evidence="17">
    <location>
        <begin position="203"/>
        <end position="235"/>
    </location>
</feature>
<feature type="binding site" evidence="15">
    <location>
        <position position="70"/>
    </location>
    <ligand>
        <name>Ca(2+)</name>
        <dbReference type="ChEBI" id="CHEBI:29108"/>
        <label>1</label>
    </ligand>
</feature>
<dbReference type="PRINTS" id="PR00458">
    <property type="entry name" value="PEROXIDASE"/>
</dbReference>
<sequence>MLKQIMLPLLKLLSLFLLAFSPATVQAQLKIGFYNKTCPSAETLVKQSVDAAFTNNSGIAAGLIRMFFHDCFVRGCDGSVLIDSTANNTAEKDAPPNNPSLHGFEVIDAAKTAIEATCPNVVSCADILAFAARDSSVLAGNISFKVPAGRRDGNISRASEANANLPSPLSNATQLINAFAVKNLTADEMVTLSGAHSIGVSHCPAFRNRIYNFSSTSKVDPTLSLAYATLLQLACPFNTSTSGNTTVALDLITPAVLDNAYYVGLQLSLGLFTSDQALLTQANLTAAVKDNAEHPGGWATKFARAMVKLGNVDVKTGNTGEIRKNCHFVNSASIDVELYVDEEKESLVATT</sequence>
<dbReference type="InterPro" id="IPR019793">
    <property type="entry name" value="Peroxidases_heam-ligand_BS"/>
</dbReference>
<keyword evidence="10" id="KW-0325">Glycoprotein</keyword>
<feature type="disulfide bond" evidence="17">
    <location>
        <begin position="71"/>
        <end position="76"/>
    </location>
</feature>
<evidence type="ECO:0000256" key="7">
    <source>
        <dbReference type="ARBA" id="ARBA00023002"/>
    </source>
</evidence>
<evidence type="ECO:0000256" key="13">
    <source>
        <dbReference type="PIRSR" id="PIRSR600823-1"/>
    </source>
</evidence>
<feature type="binding site" evidence="14">
    <location>
        <position position="166"/>
    </location>
    <ligand>
        <name>substrate</name>
    </ligand>
</feature>
<accession>A0AAP0GCD2</accession>
<organism evidence="20 21">
    <name type="scientific">Platanthera zijinensis</name>
    <dbReference type="NCBI Taxonomy" id="2320716"/>
    <lineage>
        <taxon>Eukaryota</taxon>
        <taxon>Viridiplantae</taxon>
        <taxon>Streptophyta</taxon>
        <taxon>Embryophyta</taxon>
        <taxon>Tracheophyta</taxon>
        <taxon>Spermatophyta</taxon>
        <taxon>Magnoliopsida</taxon>
        <taxon>Liliopsida</taxon>
        <taxon>Asparagales</taxon>
        <taxon>Orchidaceae</taxon>
        <taxon>Orchidoideae</taxon>
        <taxon>Orchideae</taxon>
        <taxon>Orchidinae</taxon>
        <taxon>Platanthera</taxon>
    </lineage>
</organism>
<dbReference type="CDD" id="cd00693">
    <property type="entry name" value="secretory_peroxidase"/>
    <property type="match status" value="1"/>
</dbReference>
<evidence type="ECO:0000256" key="14">
    <source>
        <dbReference type="PIRSR" id="PIRSR600823-2"/>
    </source>
</evidence>
<dbReference type="PROSITE" id="PS00436">
    <property type="entry name" value="PEROXIDASE_2"/>
    <property type="match status" value="1"/>
</dbReference>
<dbReference type="PRINTS" id="PR00461">
    <property type="entry name" value="PLPEROXIDASE"/>
</dbReference>
<comment type="cofactor">
    <cofactor evidence="15 18">
        <name>heme b</name>
        <dbReference type="ChEBI" id="CHEBI:60344"/>
    </cofactor>
    <text evidence="15 18">Binds 1 heme b (iron(II)-protoporphyrin IX) group per subunit.</text>
</comment>
<keyword evidence="4 18" id="KW-0349">Heme</keyword>
<dbReference type="AlphaFoldDB" id="A0AAP0GCD2"/>
<keyword evidence="21" id="KW-1185">Reference proteome</keyword>
<keyword evidence="18" id="KW-0964">Secreted</keyword>